<keyword evidence="2" id="KW-0812">Transmembrane</keyword>
<feature type="transmembrane region" description="Helical" evidence="2">
    <location>
        <begin position="180"/>
        <end position="198"/>
    </location>
</feature>
<keyword evidence="2" id="KW-0472">Membrane</keyword>
<accession>A0ABS3XDY5</accession>
<proteinExistence type="predicted"/>
<sequence length="507" mass="53279">MSSSARDAGQLDRRWLAAVCAAFAALSLITVQPTLPLGWDELVYASRFAPFGPETPFSAPRTRGVPLLIAPVAAAGDSVVLLRCYLTAAASLALWLGYLPWLRTVRRRGVVPLAAALYGTVWFALFYAGAAMPNHYVAMGLTGAVGCLLRGPGGSAPRPGTYCAAAAALGGATLMRPNDTVWPAAVLLAAVLWAGIGGRLPRARAVRSAVAVTGGVLLGAVPWAVEARLRFGGVLERVRAAGEIQGGMGLRLSLDTLRHHAAALDGPLLCRPCEGATVGWTSAWWWLLIPPLVALGVHAARREGRTGLAVVPALAAVAVAVPYLFFMDYAAPRFLLPSYALLAPVVALGVGGAVRRARGAGRVRMLVPLGGAVALAHLGLQLHQLDLHSGIQAAARQDWQRVHRTLRAHGVQPPCALDGNRTLIPVAHTAGCRPATAGHPHALVLRKARLPVWAAEAGWRLHPVPGTYNPGWRIAVPPRRVTPHPLTAAPVPAPKPPARGQDSQILR</sequence>
<evidence type="ECO:0000313" key="3">
    <source>
        <dbReference type="EMBL" id="MBO8193296.1"/>
    </source>
</evidence>
<comment type="caution">
    <text evidence="3">The sequence shown here is derived from an EMBL/GenBank/DDBJ whole genome shotgun (WGS) entry which is preliminary data.</text>
</comment>
<reference evidence="3 4" key="1">
    <citation type="submission" date="2020-11" db="EMBL/GenBank/DDBJ databases">
        <title>Streptomyces spirodelae sp. nov., isolated from duckweed.</title>
        <authorList>
            <person name="Saimee Y."/>
            <person name="Duangmal K."/>
        </authorList>
    </citation>
    <scope>NUCLEOTIDE SEQUENCE [LARGE SCALE GENOMIC DNA]</scope>
    <source>
        <strain evidence="3 4">S16-07</strain>
    </source>
</reference>
<feature type="transmembrane region" description="Helical" evidence="2">
    <location>
        <begin position="338"/>
        <end position="355"/>
    </location>
</feature>
<evidence type="ECO:0000256" key="2">
    <source>
        <dbReference type="SAM" id="Phobius"/>
    </source>
</evidence>
<feature type="transmembrane region" description="Helical" evidence="2">
    <location>
        <begin position="15"/>
        <end position="35"/>
    </location>
</feature>
<evidence type="ECO:0000313" key="4">
    <source>
        <dbReference type="Proteomes" id="UP001519064"/>
    </source>
</evidence>
<dbReference type="RefSeq" id="WP_209240354.1">
    <property type="nucleotide sequence ID" value="NZ_JADKMA010000077.1"/>
</dbReference>
<name>A0ABS3XDY5_9ACTN</name>
<evidence type="ECO:0000256" key="1">
    <source>
        <dbReference type="SAM" id="MobiDB-lite"/>
    </source>
</evidence>
<keyword evidence="2" id="KW-1133">Transmembrane helix</keyword>
<feature type="transmembrane region" description="Helical" evidence="2">
    <location>
        <begin position="110"/>
        <end position="130"/>
    </location>
</feature>
<feature type="transmembrane region" description="Helical" evidence="2">
    <location>
        <begin position="205"/>
        <end position="225"/>
    </location>
</feature>
<evidence type="ECO:0008006" key="5">
    <source>
        <dbReference type="Google" id="ProtNLM"/>
    </source>
</evidence>
<organism evidence="3 4">
    <name type="scientific">Streptomyces oryzae</name>
    <dbReference type="NCBI Taxonomy" id="1434886"/>
    <lineage>
        <taxon>Bacteria</taxon>
        <taxon>Bacillati</taxon>
        <taxon>Actinomycetota</taxon>
        <taxon>Actinomycetes</taxon>
        <taxon>Kitasatosporales</taxon>
        <taxon>Streptomycetaceae</taxon>
        <taxon>Streptomyces</taxon>
    </lineage>
</organism>
<feature type="transmembrane region" description="Helical" evidence="2">
    <location>
        <begin position="283"/>
        <end position="300"/>
    </location>
</feature>
<feature type="region of interest" description="Disordered" evidence="1">
    <location>
        <begin position="483"/>
        <end position="507"/>
    </location>
</feature>
<dbReference type="EMBL" id="JADKMA010000077">
    <property type="protein sequence ID" value="MBO8193296.1"/>
    <property type="molecule type" value="Genomic_DNA"/>
</dbReference>
<feature type="transmembrane region" description="Helical" evidence="2">
    <location>
        <begin position="307"/>
        <end position="326"/>
    </location>
</feature>
<gene>
    <name evidence="3" type="ORF">ITI46_16725</name>
</gene>
<feature type="transmembrane region" description="Helical" evidence="2">
    <location>
        <begin position="80"/>
        <end position="98"/>
    </location>
</feature>
<dbReference type="Proteomes" id="UP001519064">
    <property type="component" value="Unassembled WGS sequence"/>
</dbReference>
<protein>
    <recommendedName>
        <fullName evidence="5">Integral membrane protein</fullName>
    </recommendedName>
</protein>
<keyword evidence="4" id="KW-1185">Reference proteome</keyword>